<evidence type="ECO:0000256" key="1">
    <source>
        <dbReference type="SAM" id="MobiDB-lite"/>
    </source>
</evidence>
<keyword evidence="2" id="KW-1133">Transmembrane helix</keyword>
<protein>
    <recommendedName>
        <fullName evidence="3">Fatty acid desaturase domain-containing protein</fullName>
    </recommendedName>
</protein>
<dbReference type="InterPro" id="IPR012171">
    <property type="entry name" value="Fatty_acid_desaturase"/>
</dbReference>
<dbReference type="PANTHER" id="PTHR19353">
    <property type="entry name" value="FATTY ACID DESATURASE 2"/>
    <property type="match status" value="1"/>
</dbReference>
<reference evidence="4" key="1">
    <citation type="submission" date="2018-05" db="EMBL/GenBank/DDBJ databases">
        <authorList>
            <person name="Lanie J.A."/>
            <person name="Ng W.-L."/>
            <person name="Kazmierczak K.M."/>
            <person name="Andrzejewski T.M."/>
            <person name="Davidsen T.M."/>
            <person name="Wayne K.J."/>
            <person name="Tettelin H."/>
            <person name="Glass J.I."/>
            <person name="Rusch D."/>
            <person name="Podicherti R."/>
            <person name="Tsui H.-C.T."/>
            <person name="Winkler M.E."/>
        </authorList>
    </citation>
    <scope>NUCLEOTIDE SEQUENCE</scope>
</reference>
<dbReference type="PANTHER" id="PTHR19353:SF19">
    <property type="entry name" value="DELTA(5) FATTY ACID DESATURASE C-RELATED"/>
    <property type="match status" value="1"/>
</dbReference>
<evidence type="ECO:0000313" key="4">
    <source>
        <dbReference type="EMBL" id="SVB07293.1"/>
    </source>
</evidence>
<keyword evidence="2" id="KW-0472">Membrane</keyword>
<evidence type="ECO:0000259" key="3">
    <source>
        <dbReference type="Pfam" id="PF00487"/>
    </source>
</evidence>
<feature type="transmembrane region" description="Helical" evidence="2">
    <location>
        <begin position="228"/>
        <end position="252"/>
    </location>
</feature>
<feature type="domain" description="Fatty acid desaturase" evidence="3">
    <location>
        <begin position="73"/>
        <end position="333"/>
    </location>
</feature>
<dbReference type="GO" id="GO:0016717">
    <property type="term" value="F:oxidoreductase activity, acting on paired donors, with oxidation of a pair of donors resulting in the reduction of molecular oxygen to two molecules of water"/>
    <property type="evidence" value="ECO:0007669"/>
    <property type="project" value="TreeGrafter"/>
</dbReference>
<evidence type="ECO:0000256" key="2">
    <source>
        <dbReference type="SAM" id="Phobius"/>
    </source>
</evidence>
<proteinExistence type="predicted"/>
<feature type="transmembrane region" description="Helical" evidence="2">
    <location>
        <begin position="72"/>
        <end position="91"/>
    </location>
</feature>
<dbReference type="GO" id="GO:0008610">
    <property type="term" value="P:lipid biosynthetic process"/>
    <property type="evidence" value="ECO:0007669"/>
    <property type="project" value="UniProtKB-ARBA"/>
</dbReference>
<dbReference type="InterPro" id="IPR005804">
    <property type="entry name" value="FA_desaturase_dom"/>
</dbReference>
<accession>A0A382B212</accession>
<dbReference type="AlphaFoldDB" id="A0A382B212"/>
<feature type="transmembrane region" description="Helical" evidence="2">
    <location>
        <begin position="46"/>
        <end position="66"/>
    </location>
</feature>
<feature type="region of interest" description="Disordered" evidence="1">
    <location>
        <begin position="349"/>
        <end position="390"/>
    </location>
</feature>
<keyword evidence="2" id="KW-0812">Transmembrane</keyword>
<dbReference type="EMBL" id="UINC01027664">
    <property type="protein sequence ID" value="SVB07293.1"/>
    <property type="molecule type" value="Genomic_DNA"/>
</dbReference>
<gene>
    <name evidence="4" type="ORF">METZ01_LOCUS160147</name>
</gene>
<dbReference type="Pfam" id="PF00487">
    <property type="entry name" value="FA_desaturase"/>
    <property type="match status" value="1"/>
</dbReference>
<sequence>MAESSPRRKLYEPLAKVRKNLRVKWYRSPIDKENLRKLTLKNDFRGWIQAGGHLVVFLLTGILTFMFWSMEIWWAFLTVLFCHGTVSTFFKGVAPHELGHGTVFRSRKLNKIFLYLFSTISWWDPFDYAVSHTYHHRYTMYPKADRENVLPLEPSLNLFLLIQLFSINLFSRAGRVFGKGGAFSTIYLTFLSSMGKTGSKDNHSQEWLQSLHADQPEEHLKSIRWSRFLLFFHGSLLIISLAYGLWVIPLIISFPVFIANWASYFNGLTQHCGLKDNDTDFRKSTRTINLNPILEFLYWHMNWHIEHHMYAGVPCYNLKKLNKLVADDMPEPRTLFGAWKEMRQIWRKQQQDPNYQFDTKVPDPQMKNPSDEDPLTSSIGDLAPQALRHA</sequence>
<dbReference type="GO" id="GO:0016020">
    <property type="term" value="C:membrane"/>
    <property type="evidence" value="ECO:0007669"/>
    <property type="project" value="TreeGrafter"/>
</dbReference>
<name>A0A382B212_9ZZZZ</name>
<organism evidence="4">
    <name type="scientific">marine metagenome</name>
    <dbReference type="NCBI Taxonomy" id="408172"/>
    <lineage>
        <taxon>unclassified sequences</taxon>
        <taxon>metagenomes</taxon>
        <taxon>ecological metagenomes</taxon>
    </lineage>
</organism>